<dbReference type="Pfam" id="PF00534">
    <property type="entry name" value="Glycos_transf_1"/>
    <property type="match status" value="1"/>
</dbReference>
<comment type="caution">
    <text evidence="3">The sequence shown here is derived from an EMBL/GenBank/DDBJ whole genome shotgun (WGS) entry which is preliminary data.</text>
</comment>
<dbReference type="InterPro" id="IPR028098">
    <property type="entry name" value="Glyco_trans_4-like_N"/>
</dbReference>
<dbReference type="GO" id="GO:0016740">
    <property type="term" value="F:transferase activity"/>
    <property type="evidence" value="ECO:0007669"/>
    <property type="project" value="UniProtKB-KW"/>
</dbReference>
<evidence type="ECO:0000313" key="4">
    <source>
        <dbReference type="Proteomes" id="UP001065593"/>
    </source>
</evidence>
<dbReference type="EMBL" id="BRZA01000001">
    <property type="protein sequence ID" value="GLC87317.1"/>
    <property type="molecule type" value="Genomic_DNA"/>
</dbReference>
<gene>
    <name evidence="3" type="ORF">LYSBPC_04440</name>
</gene>
<feature type="domain" description="Glycosyl transferase family 1" evidence="1">
    <location>
        <begin position="168"/>
        <end position="316"/>
    </location>
</feature>
<keyword evidence="3" id="KW-0808">Transferase</keyword>
<reference evidence="3" key="1">
    <citation type="submission" date="2022-08" db="EMBL/GenBank/DDBJ databases">
        <title>Draft genome sequence of Lysinibacillus sp. strain KH24.</title>
        <authorList>
            <person name="Kanbe H."/>
            <person name="Itoh H."/>
        </authorList>
    </citation>
    <scope>NUCLEOTIDE SEQUENCE</scope>
    <source>
        <strain evidence="3">KH24</strain>
    </source>
</reference>
<dbReference type="InterPro" id="IPR001296">
    <property type="entry name" value="Glyco_trans_1"/>
</dbReference>
<name>A0ABQ5NG78_9BACI</name>
<dbReference type="Proteomes" id="UP001065593">
    <property type="component" value="Unassembled WGS sequence"/>
</dbReference>
<dbReference type="SUPFAM" id="SSF53756">
    <property type="entry name" value="UDP-Glycosyltransferase/glycogen phosphorylase"/>
    <property type="match status" value="1"/>
</dbReference>
<dbReference type="Pfam" id="PF13439">
    <property type="entry name" value="Glyco_transf_4"/>
    <property type="match status" value="1"/>
</dbReference>
<dbReference type="PANTHER" id="PTHR12526">
    <property type="entry name" value="GLYCOSYLTRANSFERASE"/>
    <property type="match status" value="1"/>
</dbReference>
<protein>
    <submittedName>
        <fullName evidence="3">Glycosyl transferase</fullName>
    </submittedName>
</protein>
<feature type="domain" description="Glycosyltransferase subfamily 4-like N-terminal" evidence="2">
    <location>
        <begin position="2"/>
        <end position="152"/>
    </location>
</feature>
<evidence type="ECO:0000259" key="1">
    <source>
        <dbReference type="Pfam" id="PF00534"/>
    </source>
</evidence>
<dbReference type="Gene3D" id="3.40.50.2000">
    <property type="entry name" value="Glycogen Phosphorylase B"/>
    <property type="match status" value="2"/>
</dbReference>
<sequence length="355" mass="40727">MLYRLLQATNRELYEVDVICLTEMDVYGELLQQHHINVYSCNLKTDFLKAIWQCFRLCKQSDIIQTWMYHSNFIGFLIAKTWRKKIIWGIHHSNLEKHSNKRTTIWIAKLCASFSRYVDGIVSCGPQVKAIHEAIGYTNNQHHVIVNGIETDLFRPSVKRVYYQTHFAIEDKPIILHVGRWDPLKDYPNLLASMRLLQQRGQDFYLFLVGLDIDEANQQLLALIRQEKLSDYVWLLGCREDIPQLMAAADVLVLSSAGEGLPNVLVEALASGTCCVTTDVGDCRYIVGDYGEVVSAKDATALAQAIAMVLHYNEQQYETKARLGREHVIAHFHLPYIAEQYQALYEQVCICEPSK</sequence>
<proteinExistence type="predicted"/>
<accession>A0ABQ5NG78</accession>
<keyword evidence="4" id="KW-1185">Reference proteome</keyword>
<evidence type="ECO:0000259" key="2">
    <source>
        <dbReference type="Pfam" id="PF13439"/>
    </source>
</evidence>
<evidence type="ECO:0000313" key="3">
    <source>
        <dbReference type="EMBL" id="GLC87317.1"/>
    </source>
</evidence>
<organism evidence="3 4">
    <name type="scientific">Lysinibacillus piscis</name>
    <dbReference type="NCBI Taxonomy" id="2518931"/>
    <lineage>
        <taxon>Bacteria</taxon>
        <taxon>Bacillati</taxon>
        <taxon>Bacillota</taxon>
        <taxon>Bacilli</taxon>
        <taxon>Bacillales</taxon>
        <taxon>Bacillaceae</taxon>
        <taxon>Lysinibacillus</taxon>
    </lineage>
</organism>